<keyword evidence="3" id="KW-0238">DNA-binding</keyword>
<sequence length="296" mass="33525">MELRQIRYFVVLAEELHFGRAAKRICIAQSALSQQIQKLEEELGSPLFTRNTHKVALTETGFVFLKHAKSILNGVQHAEDSITLAANGYSGRLTIGFVEAALWDIAPQLMRSFNQKYPKVELVPHQMNTITQIEALKQQKLQIGIVGKKVPLLGVNYQLIREEEWLLALPSWHPLANEKQAAVEDLAEERFIAIRRESGAFYFDQFIQTCMDNGFSPNIVLTADKMQPILAFVASGMGIALIPESARNIRDDLCYVPLKGVIKNRYKLFLAWQANQQSKVVENFVEEAVLIFPQLE</sequence>
<dbReference type="InterPro" id="IPR000847">
    <property type="entry name" value="LysR_HTH_N"/>
</dbReference>
<dbReference type="PANTHER" id="PTHR30346:SF0">
    <property type="entry name" value="HCA OPERON TRANSCRIPTIONAL ACTIVATOR HCAR"/>
    <property type="match status" value="1"/>
</dbReference>
<comment type="caution">
    <text evidence="6">The sequence shown here is derived from an EMBL/GenBank/DDBJ whole genome shotgun (WGS) entry which is preliminary data.</text>
</comment>
<evidence type="ECO:0000313" key="6">
    <source>
        <dbReference type="EMBL" id="MBO1305540.1"/>
    </source>
</evidence>
<name>A0ABS3L7G2_9ENTE</name>
<evidence type="ECO:0000256" key="1">
    <source>
        <dbReference type="ARBA" id="ARBA00009437"/>
    </source>
</evidence>
<dbReference type="Pfam" id="PF00126">
    <property type="entry name" value="HTH_1"/>
    <property type="match status" value="1"/>
</dbReference>
<keyword evidence="4" id="KW-0804">Transcription</keyword>
<evidence type="ECO:0000256" key="2">
    <source>
        <dbReference type="ARBA" id="ARBA00023015"/>
    </source>
</evidence>
<dbReference type="CDD" id="cd08414">
    <property type="entry name" value="PBP2_LTTR_aromatics_like"/>
    <property type="match status" value="1"/>
</dbReference>
<evidence type="ECO:0000256" key="4">
    <source>
        <dbReference type="ARBA" id="ARBA00023163"/>
    </source>
</evidence>
<accession>A0ABS3L7G2</accession>
<dbReference type="InterPro" id="IPR005119">
    <property type="entry name" value="LysR_subst-bd"/>
</dbReference>
<gene>
    <name evidence="6" type="ORF">JZO70_05175</name>
</gene>
<comment type="similarity">
    <text evidence="1">Belongs to the LysR transcriptional regulatory family.</text>
</comment>
<evidence type="ECO:0000256" key="3">
    <source>
        <dbReference type="ARBA" id="ARBA00023125"/>
    </source>
</evidence>
<dbReference type="Gene3D" id="3.40.190.10">
    <property type="entry name" value="Periplasmic binding protein-like II"/>
    <property type="match status" value="2"/>
</dbReference>
<dbReference type="Pfam" id="PF03466">
    <property type="entry name" value="LysR_substrate"/>
    <property type="match status" value="1"/>
</dbReference>
<evidence type="ECO:0000313" key="7">
    <source>
        <dbReference type="Proteomes" id="UP000664601"/>
    </source>
</evidence>
<proteinExistence type="inferred from homology"/>
<dbReference type="SUPFAM" id="SSF53850">
    <property type="entry name" value="Periplasmic binding protein-like II"/>
    <property type="match status" value="1"/>
</dbReference>
<keyword evidence="7" id="KW-1185">Reference proteome</keyword>
<dbReference type="PANTHER" id="PTHR30346">
    <property type="entry name" value="TRANSCRIPTIONAL DUAL REGULATOR HCAR-RELATED"/>
    <property type="match status" value="1"/>
</dbReference>
<dbReference type="InterPro" id="IPR036388">
    <property type="entry name" value="WH-like_DNA-bd_sf"/>
</dbReference>
<reference evidence="6 7" key="1">
    <citation type="submission" date="2021-03" db="EMBL/GenBank/DDBJ databases">
        <title>Enterococcal diversity collection.</title>
        <authorList>
            <person name="Gilmore M.S."/>
            <person name="Schwartzman J."/>
            <person name="Van Tyne D."/>
            <person name="Martin M."/>
            <person name="Earl A.M."/>
            <person name="Manson A.L."/>
            <person name="Straub T."/>
            <person name="Salamzade R."/>
            <person name="Saavedra J."/>
            <person name="Lebreton F."/>
            <person name="Prichula J."/>
            <person name="Schaufler K."/>
            <person name="Gaca A."/>
            <person name="Sgardioli B."/>
            <person name="Wagenaar J."/>
            <person name="Strong T."/>
        </authorList>
    </citation>
    <scope>NUCLEOTIDE SEQUENCE [LARGE SCALE GENOMIC DNA]</scope>
    <source>
        <strain evidence="6 7">669A</strain>
    </source>
</reference>
<protein>
    <submittedName>
        <fullName evidence="6">LysR family transcriptional regulator</fullName>
    </submittedName>
</protein>
<evidence type="ECO:0000259" key="5">
    <source>
        <dbReference type="PROSITE" id="PS50931"/>
    </source>
</evidence>
<dbReference type="Proteomes" id="UP000664601">
    <property type="component" value="Unassembled WGS sequence"/>
</dbReference>
<dbReference type="Gene3D" id="1.10.10.10">
    <property type="entry name" value="Winged helix-like DNA-binding domain superfamily/Winged helix DNA-binding domain"/>
    <property type="match status" value="1"/>
</dbReference>
<dbReference type="PROSITE" id="PS50931">
    <property type="entry name" value="HTH_LYSR"/>
    <property type="match status" value="1"/>
</dbReference>
<dbReference type="SUPFAM" id="SSF46785">
    <property type="entry name" value="Winged helix' DNA-binding domain"/>
    <property type="match status" value="1"/>
</dbReference>
<dbReference type="InterPro" id="IPR036390">
    <property type="entry name" value="WH_DNA-bd_sf"/>
</dbReference>
<keyword evidence="2" id="KW-0805">Transcription regulation</keyword>
<dbReference type="PRINTS" id="PR00039">
    <property type="entry name" value="HTHLYSR"/>
</dbReference>
<feature type="domain" description="HTH lysR-type" evidence="5">
    <location>
        <begin position="1"/>
        <end position="58"/>
    </location>
</feature>
<organism evidence="6 7">
    <name type="scientific">Candidatus Enterococcus moelleringii</name>
    <dbReference type="NCBI Taxonomy" id="2815325"/>
    <lineage>
        <taxon>Bacteria</taxon>
        <taxon>Bacillati</taxon>
        <taxon>Bacillota</taxon>
        <taxon>Bacilli</taxon>
        <taxon>Lactobacillales</taxon>
        <taxon>Enterococcaceae</taxon>
        <taxon>Enterococcus</taxon>
    </lineage>
</organism>
<dbReference type="EMBL" id="JAFREM010000008">
    <property type="protein sequence ID" value="MBO1305540.1"/>
    <property type="molecule type" value="Genomic_DNA"/>
</dbReference>